<dbReference type="Pfam" id="PF21080">
    <property type="entry name" value="Methyltrans_Mon_1st"/>
    <property type="match status" value="1"/>
</dbReference>
<evidence type="ECO:0000256" key="11">
    <source>
        <dbReference type="ARBA" id="ARBA00022741"/>
    </source>
</evidence>
<comment type="subcellular location">
    <subcellularLocation>
        <location evidence="1">Host cytoplasm</location>
    </subcellularLocation>
    <subcellularLocation>
        <location evidence="2">Virion</location>
    </subcellularLocation>
</comment>
<feature type="domain" description="Mononegavirus-type SAM-dependent 2'-O-MTase" evidence="28">
    <location>
        <begin position="1646"/>
        <end position="1843"/>
    </location>
</feature>
<dbReference type="Pfam" id="PF21081">
    <property type="entry name" value="Methyltrans_Mon_3rd"/>
    <property type="match status" value="1"/>
</dbReference>
<dbReference type="EC" id="2.1.1.375" evidence="21"/>
<dbReference type="RefSeq" id="YP_009337139.1">
    <property type="nucleotide sequence ID" value="NC_033034.1"/>
</dbReference>
<feature type="domain" description="RdRp catalytic" evidence="27">
    <location>
        <begin position="596"/>
        <end position="782"/>
    </location>
</feature>
<organism evidence="29">
    <name type="scientific">Hubei diptera virus 9</name>
    <dbReference type="NCBI Taxonomy" id="1922889"/>
    <lineage>
        <taxon>Viruses</taxon>
        <taxon>Riboviria</taxon>
        <taxon>Orthornavirae</taxon>
        <taxon>Negarnaviricota</taxon>
        <taxon>Haploviricotina</taxon>
        <taxon>Monjiviricetes</taxon>
        <taxon>Mononegavirales</taxon>
        <taxon>Rhabdoviridae</taxon>
        <taxon>Alpharhabdovirinae</taxon>
        <taxon>Sigmavirus</taxon>
        <taxon>Sigmavirus hubei</taxon>
    </lineage>
</organism>
<proteinExistence type="predicted"/>
<dbReference type="NCBIfam" id="TIGR04198">
    <property type="entry name" value="paramyx_RNAcap"/>
    <property type="match status" value="1"/>
</dbReference>
<dbReference type="InterPro" id="IPR014023">
    <property type="entry name" value="Mononeg_RNA_pol_cat"/>
</dbReference>
<accession>A0A1L3KN50</accession>
<keyword evidence="30" id="KW-1185">Reference proteome</keyword>
<evidence type="ECO:0000256" key="17">
    <source>
        <dbReference type="ARBA" id="ARBA00023200"/>
    </source>
</evidence>
<evidence type="ECO:0000256" key="22">
    <source>
        <dbReference type="ARBA" id="ARBA00030436"/>
    </source>
</evidence>
<evidence type="ECO:0000256" key="15">
    <source>
        <dbReference type="ARBA" id="ARBA00022953"/>
    </source>
</evidence>
<evidence type="ECO:0000256" key="6">
    <source>
        <dbReference type="ARBA" id="ARBA00022603"/>
    </source>
</evidence>
<dbReference type="Pfam" id="PF14314">
    <property type="entry name" value="Methyltrans_Mon_2nd"/>
    <property type="match status" value="1"/>
</dbReference>
<dbReference type="InterPro" id="IPR026890">
    <property type="entry name" value="Mononeg_mRNAcap"/>
</dbReference>
<dbReference type="PIRSF" id="PIRSF037546">
    <property type="entry name" value="RNA_pol_RhabdoV_sub"/>
    <property type="match status" value="1"/>
</dbReference>
<comment type="catalytic activity">
    <reaction evidence="19">
        <text>a 5'-end triphospho-adenylyl-adenylyl-cytidylyl-adenosine in mRNA + GDP + H(+) = a 5'-end (5'-triphosphoguanosine)-adenylyl-adenylyl-cytidylyl-adenosine in mRNA + diphosphate</text>
        <dbReference type="Rhea" id="RHEA:65436"/>
        <dbReference type="Rhea" id="RHEA-COMP:16797"/>
        <dbReference type="Rhea" id="RHEA-COMP:16799"/>
        <dbReference type="ChEBI" id="CHEBI:15378"/>
        <dbReference type="ChEBI" id="CHEBI:33019"/>
        <dbReference type="ChEBI" id="CHEBI:58189"/>
        <dbReference type="ChEBI" id="CHEBI:156484"/>
        <dbReference type="ChEBI" id="CHEBI:156503"/>
        <dbReference type="EC" id="2.7.7.88"/>
    </reaction>
</comment>
<evidence type="ECO:0000313" key="30">
    <source>
        <dbReference type="Proteomes" id="UP000203109"/>
    </source>
</evidence>
<dbReference type="PROSITE" id="PS50526">
    <property type="entry name" value="RDRP_SSRNA_NEG_NONSEG"/>
    <property type="match status" value="1"/>
</dbReference>
<name>A0A1L3KN50_9RHAB</name>
<dbReference type="PROSITE" id="PS51590">
    <property type="entry name" value="SAM_MT_MNV_L"/>
    <property type="match status" value="1"/>
</dbReference>
<dbReference type="GO" id="GO:0003968">
    <property type="term" value="F:RNA-directed RNA polymerase activity"/>
    <property type="evidence" value="ECO:0007669"/>
    <property type="project" value="UniProtKB-KW"/>
</dbReference>
<evidence type="ECO:0000256" key="12">
    <source>
        <dbReference type="ARBA" id="ARBA00022801"/>
    </source>
</evidence>
<dbReference type="InterPro" id="IPR048398">
    <property type="entry name" value="Methyltrans_Mon_C"/>
</dbReference>
<comment type="catalytic activity">
    <reaction evidence="20">
        <text>a 5'-end (5'-triphosphoguanosine)-(2'-O-methyladenylyl)-adenylyl-cytidylyl-adenosine in mRNA + S-adenosyl-L-methionine = a 5'-end (N(7)-methyl 5'-triphosphoguanosine)-(2'-O-methyladenylyl)-adenylyl-cytidylyl-adenosine in mRNA + S-adenosyl-L-homocysteine</text>
        <dbReference type="Rhea" id="RHEA:65440"/>
        <dbReference type="Rhea" id="RHEA-COMP:16798"/>
        <dbReference type="Rhea" id="RHEA-COMP:16801"/>
        <dbReference type="ChEBI" id="CHEBI:57856"/>
        <dbReference type="ChEBI" id="CHEBI:59789"/>
        <dbReference type="ChEBI" id="CHEBI:156482"/>
        <dbReference type="ChEBI" id="CHEBI:156483"/>
    </reaction>
</comment>
<evidence type="ECO:0000256" key="4">
    <source>
        <dbReference type="ARBA" id="ARBA00012582"/>
    </source>
</evidence>
<evidence type="ECO:0000256" key="18">
    <source>
        <dbReference type="ARBA" id="ARBA00023268"/>
    </source>
</evidence>
<keyword evidence="5 29" id="KW-0696">RNA-directed RNA polymerase</keyword>
<evidence type="ECO:0000256" key="7">
    <source>
        <dbReference type="ARBA" id="ARBA00022664"/>
    </source>
</evidence>
<keyword evidence="17" id="KW-1035">Host cytoplasm</keyword>
<keyword evidence="14" id="KW-0946">Virion</keyword>
<dbReference type="GO" id="GO:0004482">
    <property type="term" value="F:mRNA 5'-cap (guanine-N7-)-methyltransferase activity"/>
    <property type="evidence" value="ECO:0007669"/>
    <property type="project" value="InterPro"/>
</dbReference>
<evidence type="ECO:0000313" key="29">
    <source>
        <dbReference type="EMBL" id="APG78735.1"/>
    </source>
</evidence>
<comment type="catalytic activity">
    <reaction evidence="25">
        <text>a 5'-end (5'-triphosphoguanosine)-adenylyl-adenylyl-cytidylyl-adenosine in mRNA + 2 S-adenosyl-L-methionine = a 5'-end (N(7)-methyl 5'-triphosphoguanosine)-(2'-O-methyladenylyl)-adenylyl-cytidylyl-adenosine in mRNA + 2 S-adenosyl-L-homocysteine + H(+)</text>
        <dbReference type="Rhea" id="RHEA:65376"/>
        <dbReference type="Rhea" id="RHEA-COMP:16797"/>
        <dbReference type="Rhea" id="RHEA-COMP:16798"/>
        <dbReference type="ChEBI" id="CHEBI:15378"/>
        <dbReference type="ChEBI" id="CHEBI:57856"/>
        <dbReference type="ChEBI" id="CHEBI:59789"/>
        <dbReference type="ChEBI" id="CHEBI:156483"/>
        <dbReference type="ChEBI" id="CHEBI:156484"/>
        <dbReference type="EC" id="2.1.1.375"/>
    </reaction>
</comment>
<keyword evidence="6" id="KW-0489">Methyltransferase</keyword>
<dbReference type="InterPro" id="IPR017234">
    <property type="entry name" value="RNA-dir_pol_rhabdovirus"/>
</dbReference>
<evidence type="ECO:0000256" key="3">
    <source>
        <dbReference type="ARBA" id="ARBA00012494"/>
    </source>
</evidence>
<evidence type="ECO:0000256" key="24">
    <source>
        <dbReference type="ARBA" id="ARBA00047332"/>
    </source>
</evidence>
<evidence type="ECO:0000256" key="13">
    <source>
        <dbReference type="ARBA" id="ARBA00022840"/>
    </source>
</evidence>
<dbReference type="EC" id="2.7.7.48" evidence="3"/>
<evidence type="ECO:0000256" key="14">
    <source>
        <dbReference type="ARBA" id="ARBA00022844"/>
    </source>
</evidence>
<keyword evidence="16" id="KW-0506">mRNA capping</keyword>
<evidence type="ECO:0000259" key="28">
    <source>
        <dbReference type="PROSITE" id="PS51590"/>
    </source>
</evidence>
<keyword evidence="9" id="KW-0949">S-adenosyl-L-methionine</keyword>
<keyword evidence="18" id="KW-0511">Multifunctional enzyme</keyword>
<keyword evidence="10" id="KW-0548">Nucleotidyltransferase</keyword>
<evidence type="ECO:0000256" key="25">
    <source>
        <dbReference type="ARBA" id="ARBA00047370"/>
    </source>
</evidence>
<dbReference type="Proteomes" id="UP000203109">
    <property type="component" value="Segment"/>
</dbReference>
<dbReference type="InterPro" id="IPR048397">
    <property type="entry name" value="Methyltrans_Mon_CD"/>
</dbReference>
<comment type="catalytic activity">
    <reaction evidence="24">
        <text>a 5'-end (5'-triphosphoguanosine)-adenylyl-adenylyl-cytidylyl-adenosine in mRNA + S-adenosyl-L-methionine = a 5'-end (5'-triphosphoguanosine)-(2'-O-methyladenylyl)-adenylyl-cytidylyl-adenosine in mRNA + S-adenosyl-L-homocysteine + H(+)</text>
        <dbReference type="Rhea" id="RHEA:65380"/>
        <dbReference type="Rhea" id="RHEA-COMP:16797"/>
        <dbReference type="Rhea" id="RHEA-COMP:16801"/>
        <dbReference type="ChEBI" id="CHEBI:15378"/>
        <dbReference type="ChEBI" id="CHEBI:57856"/>
        <dbReference type="ChEBI" id="CHEBI:59789"/>
        <dbReference type="ChEBI" id="CHEBI:156482"/>
        <dbReference type="ChEBI" id="CHEBI:156484"/>
    </reaction>
</comment>
<keyword evidence="11" id="KW-0547">Nucleotide-binding</keyword>
<dbReference type="InterPro" id="IPR039736">
    <property type="entry name" value="L_poly_C"/>
</dbReference>
<evidence type="ECO:0000256" key="21">
    <source>
        <dbReference type="ARBA" id="ARBA00026099"/>
    </source>
</evidence>
<keyword evidence="15" id="KW-0693">Viral RNA replication</keyword>
<evidence type="ECO:0000256" key="26">
    <source>
        <dbReference type="ARBA" id="ARBA00048548"/>
    </source>
</evidence>
<protein>
    <recommendedName>
        <fullName evidence="23">Replicase</fullName>
        <ecNumber evidence="21">2.1.1.375</ecNumber>
        <ecNumber evidence="3">2.7.7.48</ecNumber>
        <ecNumber evidence="4">2.7.7.88</ecNumber>
    </recommendedName>
    <alternativeName>
        <fullName evidence="22">Transcriptase</fullName>
    </alternativeName>
</protein>
<evidence type="ECO:0000256" key="23">
    <source>
        <dbReference type="ARBA" id="ARBA00031012"/>
    </source>
</evidence>
<dbReference type="EC" id="2.7.7.88" evidence="4"/>
<keyword evidence="8" id="KW-0808">Transferase</keyword>
<comment type="catalytic activity">
    <reaction evidence="26">
        <text>GTP + H2O = GDP + phosphate + H(+)</text>
        <dbReference type="Rhea" id="RHEA:19669"/>
        <dbReference type="ChEBI" id="CHEBI:15377"/>
        <dbReference type="ChEBI" id="CHEBI:15378"/>
        <dbReference type="ChEBI" id="CHEBI:37565"/>
        <dbReference type="ChEBI" id="CHEBI:43474"/>
        <dbReference type="ChEBI" id="CHEBI:58189"/>
    </reaction>
</comment>
<keyword evidence="12" id="KW-0378">Hydrolase</keyword>
<evidence type="ECO:0000256" key="19">
    <source>
        <dbReference type="ARBA" id="ARBA00024494"/>
    </source>
</evidence>
<dbReference type="GO" id="GO:0005524">
    <property type="term" value="F:ATP binding"/>
    <property type="evidence" value="ECO:0007669"/>
    <property type="project" value="UniProtKB-KW"/>
</dbReference>
<evidence type="ECO:0000256" key="5">
    <source>
        <dbReference type="ARBA" id="ARBA00022484"/>
    </source>
</evidence>
<dbReference type="GO" id="GO:0016787">
    <property type="term" value="F:hydrolase activity"/>
    <property type="evidence" value="ECO:0007669"/>
    <property type="project" value="UniProtKB-KW"/>
</dbReference>
<dbReference type="Pfam" id="PF00946">
    <property type="entry name" value="Mononeg_RNA_pol"/>
    <property type="match status" value="1"/>
</dbReference>
<dbReference type="InterPro" id="IPR025786">
    <property type="entry name" value="Mononega_L_MeTrfase"/>
</dbReference>
<evidence type="ECO:0000256" key="16">
    <source>
        <dbReference type="ARBA" id="ARBA00023042"/>
    </source>
</evidence>
<dbReference type="EMBL" id="KX884429">
    <property type="protein sequence ID" value="APG78735.1"/>
    <property type="molecule type" value="Genomic_RNA"/>
</dbReference>
<evidence type="ECO:0000256" key="9">
    <source>
        <dbReference type="ARBA" id="ARBA00022691"/>
    </source>
</evidence>
<dbReference type="GO" id="GO:0044423">
    <property type="term" value="C:virion component"/>
    <property type="evidence" value="ECO:0007669"/>
    <property type="project" value="UniProtKB-KW"/>
</dbReference>
<keyword evidence="13" id="KW-0067">ATP-binding</keyword>
<evidence type="ECO:0000256" key="2">
    <source>
        <dbReference type="ARBA" id="ARBA00004328"/>
    </source>
</evidence>
<evidence type="ECO:0000259" key="27">
    <source>
        <dbReference type="PROSITE" id="PS50526"/>
    </source>
</evidence>
<evidence type="ECO:0000256" key="20">
    <source>
        <dbReference type="ARBA" id="ARBA00024499"/>
    </source>
</evidence>
<dbReference type="Pfam" id="PF14318">
    <property type="entry name" value="Mononeg_mRNAcap"/>
    <property type="match status" value="1"/>
</dbReference>
<dbReference type="GeneID" id="30854615"/>
<evidence type="ECO:0000256" key="10">
    <source>
        <dbReference type="ARBA" id="ARBA00022695"/>
    </source>
</evidence>
<dbReference type="InterPro" id="IPR039530">
    <property type="entry name" value="L_methyltransferase_rhabdo"/>
</dbReference>
<dbReference type="KEGG" id="vg:30854615"/>
<evidence type="ECO:0000256" key="1">
    <source>
        <dbReference type="ARBA" id="ARBA00004192"/>
    </source>
</evidence>
<keyword evidence="7" id="KW-0507">mRNA processing</keyword>
<reference evidence="29" key="1">
    <citation type="journal article" date="2016" name="Nature">
        <title>Redefining the invertebrate RNA virosphere.</title>
        <authorList>
            <person name="Shi M."/>
            <person name="Lin X.D."/>
            <person name="Tian J.H."/>
            <person name="Chen L.J."/>
            <person name="Chen X."/>
            <person name="Li C.X."/>
            <person name="Qin X.C."/>
            <person name="Li J."/>
            <person name="Cao J.P."/>
            <person name="Eden J.S."/>
            <person name="Buchmann J."/>
            <person name="Wang W."/>
            <person name="Xu J."/>
            <person name="Holmes E.C."/>
            <person name="Zhang Y.Z."/>
        </authorList>
    </citation>
    <scope>NUCLEOTIDE SEQUENCE [LARGE SCALE GENOMIC DNA]</scope>
    <source>
        <strain evidence="29">SCM172232</strain>
    </source>
</reference>
<dbReference type="GO" id="GO:0030430">
    <property type="term" value="C:host cell cytoplasm"/>
    <property type="evidence" value="ECO:0007669"/>
    <property type="project" value="UniProtKB-SubCell"/>
</dbReference>
<evidence type="ECO:0000256" key="8">
    <source>
        <dbReference type="ARBA" id="ARBA00022679"/>
    </source>
</evidence>
<sequence length="2120" mass="242532">MSLSDTEDVDVDDQWQYEDWNEYFPEPPSMELLNNKDYSLNSPLLAKELNSFIEYLRTRLSWDDDTPPSWQRMSTILSTYINQTTLIGPAKFHKWLANFNQIHIPHYTGFQKLMSHVTRDANETVEVVNAFLRGWLKKKFMLKHQDITNPAVLKWGSYYLELHIVTLLVNANTREEKEQILRRFNGKFLIESDWEYGSELSLLNFGKIIVVESVIYLVNHNVILDRNMLLMAKDMYVARFQSLLSLRYRVDNKYPLDVVDKLERLYLLGDEVIRAIGDEGFDYIKLLEPSCNLRLTELAREYRPLIPEFPLFKEHVLKSINKLSSEFGVGTEFFDHVLHEESVEVVLVYYSSFRHWGHPFIDTLAGLEKLYTQVTCEKDIDESYAEMLASDLAYIVLEDQFKKKKKWFVNLEELPRDHHLYPFVKSQTWPTANIIEDFGDNWHKLPLIKAFEIPDVIDPSIIYSDRSHSMNRSEIINHLNKNPTKPIPTKKVLKTLLSEPATDWKEFLKAINDVGLSWDDLVIGLKEKERELKTAGRFFSLMSWKLREYFVITEYLIKTFYVPLFYGLTMADDLVTVMRKMLETSSGQGLDNYDVIYLANHIDYEKWNNHQRQASTGPVFKVMGQFLGYPNLIYRTHEFFEKSLIYYGYYPELLSVVNGEVANNSDKRVCWNGQAGGLEGLRQKGWSILNLLVIRREGAHRNTQVRCLAQGDNQVICTLYKLQKYRTQEELQENIQRVVDNNNVILNRIIKGTERLGLIINRDETMQSADYLNYGKIPFFRGNLRNLETKRWSRVTCVTNDQIPTLANVMSSVTTNALTVAHYSDNPLNTIFHFNFLGNFVRLLIEGHNPALRSPLVSQLKVPQHLQGLGYKIATLYLDPSLGGVCGTSLTRFLIRQFPDPITESLSFARVVCIGTESDRIREIMIGFGNIPLTVPIEPDFNKLIEDPLSINIPKGVNALTLVKNEIKKNLFRSQDNIRNHIIQTAVKYLEEEEDNLLTYLLSIRPMFPRFLSEFKESTYLGITESLVGLFQNSRTIRNAFHKKLNRTIDAIIIKSELISYTNLFKHNLPRSNGVPWDCSASHADMLRSDSWGIEIIGATVPHPIELLSNFERTTGTCTLCTSDYPKTLFVSLLIPNGLCQVWNSRGPYPAYLGSRTSESTSVISPWERTTNIPLIDRAARIRSAIGWFISPNSNLAKSIYNNLRSLTGENWGGTVEGYKRTGSALHRFSCSRQSNGGFAAQSPVNLTRIVTTTSTLQEISEVNYDFMFQSCIIFSQITAGEIHKDNCNHGFYHFHISCNHCLREISEPNLESPTEYLPKDVSGILASWKPDETPWSKEKPILHLSLSDWESISDFKKSFFIGLAEGFLFGEKILNNLGGITTNSLFPLSVGKKVEPQNYIKGVLEGLMRSSSLSVLYRWSVATLNRPQSAVVGGVCHLIDIIAGDTSFQNLLRFPRFLDEMTSIPHHTPPSYPLKGVELGELGRNYMEFFYLKMIAQYRSKWCRSEAWVFSDMSDLTITGLLGVSGEVLQLLYSRKITTETKNKLRSLRDLISTIRSDDPSLELPSLAPFIQNLSFSDQEVRHAAKCISPNLQASPLLNSQPTKWTKEICGSITSQTVDYTSTHQFLNPDFEIPRVQCPLISGLRQFQCATGAHYKVRSIIAKLNIRYRDAIVGGDGSGGLGSMVLRQNNKTRLIFNSLLELDNVNLKGSNPSPPAAIYMVKEIRDRCINLKDAWRNPSDLSLTETWDYFAELITRRNLHINFIVLDMECRDIAINHKIERNLINFIYRLELTDVTVIYKTYGAYLIDPTVSPLLSLGKYFSDVKMVTTQFSSSFSSEVYLVLSKLIVIQVTLFYPDWLQVEEFIRRLPVLSEVQDELNRAISLKSLDLLQGVPSNYHPDELVELVNLLQHLGVLSGTSVQISQVVTNKARVDRSENELLVLLISSVSSILDLNTKPINCPRPPSDETVSNLGSLFTGISLFLSWANEDQSMFLHANKIIRHGFPFNWTSTLEGRRWDKIVSLRYPLRVKKYLYLDHKMALIGQIIRNLSRVFPAKLPSFDSVVTASLLKTIDKRLDRNIFERQTSFLSCLCDGTSMDLEGSKYACTDLFNPTIAVSDI</sequence>